<protein>
    <submittedName>
        <fullName evidence="1">Uncharacterized protein</fullName>
    </submittedName>
</protein>
<dbReference type="AlphaFoldDB" id="A0A9X4KIF4"/>
<reference evidence="1 2" key="1">
    <citation type="submission" date="2022-10" db="EMBL/GenBank/DDBJ databases">
        <title>Comparative genomic analysis of Cohnella hashimotonis sp. nov., isolated from the International Space Station.</title>
        <authorList>
            <person name="Simpson A."/>
            <person name="Venkateswaran K."/>
        </authorList>
    </citation>
    <scope>NUCLEOTIDE SEQUENCE [LARGE SCALE GENOMIC DNA]</scope>
    <source>
        <strain evidence="1 2">DSM 18997</strain>
    </source>
</reference>
<organism evidence="1 2">
    <name type="scientific">Cohnella ginsengisoli</name>
    <dbReference type="NCBI Taxonomy" id="425004"/>
    <lineage>
        <taxon>Bacteria</taxon>
        <taxon>Bacillati</taxon>
        <taxon>Bacillota</taxon>
        <taxon>Bacilli</taxon>
        <taxon>Bacillales</taxon>
        <taxon>Paenibacillaceae</taxon>
        <taxon>Cohnella</taxon>
    </lineage>
</organism>
<comment type="caution">
    <text evidence="1">The sequence shown here is derived from an EMBL/GenBank/DDBJ whole genome shotgun (WGS) entry which is preliminary data.</text>
</comment>
<sequence>MNKSPSTASEIGTEYQTAANPAAMSTSRICSVPYATDDRASDDSTASALNFPSFAPSISALFMGRPISNRFTLLTMGLSPLLFRRRSGA</sequence>
<dbReference type="Proteomes" id="UP001153387">
    <property type="component" value="Unassembled WGS sequence"/>
</dbReference>
<evidence type="ECO:0000313" key="1">
    <source>
        <dbReference type="EMBL" id="MDG0792824.1"/>
    </source>
</evidence>
<dbReference type="EMBL" id="JAPDHZ010000003">
    <property type="protein sequence ID" value="MDG0792824.1"/>
    <property type="molecule type" value="Genomic_DNA"/>
</dbReference>
<keyword evidence="2" id="KW-1185">Reference proteome</keyword>
<accession>A0A9X4KIF4</accession>
<proteinExistence type="predicted"/>
<name>A0A9X4KIF4_9BACL</name>
<evidence type="ECO:0000313" key="2">
    <source>
        <dbReference type="Proteomes" id="UP001153387"/>
    </source>
</evidence>
<gene>
    <name evidence="1" type="ORF">OMP38_19585</name>
</gene>